<name>A0A085MFX9_9BILA</name>
<dbReference type="AlphaFoldDB" id="A0A085MFX9"/>
<evidence type="ECO:0000313" key="3">
    <source>
        <dbReference type="EMBL" id="KFD66649.1"/>
    </source>
</evidence>
<proteinExistence type="predicted"/>
<keyword evidence="4" id="KW-1185">Reference proteome</keyword>
<dbReference type="EMBL" id="KL363195">
    <property type="protein sequence ID" value="KFD56125.1"/>
    <property type="molecule type" value="Genomic_DNA"/>
</dbReference>
<evidence type="ECO:0000256" key="1">
    <source>
        <dbReference type="SAM" id="MobiDB-lite"/>
    </source>
</evidence>
<feature type="region of interest" description="Disordered" evidence="1">
    <location>
        <begin position="197"/>
        <end position="216"/>
    </location>
</feature>
<dbReference type="Proteomes" id="UP000030758">
    <property type="component" value="Unassembled WGS sequence"/>
</dbReference>
<reference evidence="2 4" key="1">
    <citation type="journal article" date="2014" name="Nat. Genet.">
        <title>Genome and transcriptome of the porcine whipworm Trichuris suis.</title>
        <authorList>
            <person name="Jex A.R."/>
            <person name="Nejsum P."/>
            <person name="Schwarz E.M."/>
            <person name="Hu L."/>
            <person name="Young N.D."/>
            <person name="Hall R.S."/>
            <person name="Korhonen P.K."/>
            <person name="Liao S."/>
            <person name="Thamsborg S."/>
            <person name="Xia J."/>
            <person name="Xu P."/>
            <person name="Wang S."/>
            <person name="Scheerlinck J.P."/>
            <person name="Hofmann A."/>
            <person name="Sternberg P.W."/>
            <person name="Wang J."/>
            <person name="Gasser R.B."/>
        </authorList>
    </citation>
    <scope>NUCLEOTIDE SEQUENCE [LARGE SCALE GENOMIC DNA]</scope>
    <source>
        <strain evidence="3">DCEP-RM93F</strain>
        <strain evidence="2">DCEP-RM93M</strain>
    </source>
</reference>
<evidence type="ECO:0000313" key="2">
    <source>
        <dbReference type="EMBL" id="KFD56125.1"/>
    </source>
</evidence>
<organism evidence="2 4">
    <name type="scientific">Trichuris suis</name>
    <name type="common">pig whipworm</name>
    <dbReference type="NCBI Taxonomy" id="68888"/>
    <lineage>
        <taxon>Eukaryota</taxon>
        <taxon>Metazoa</taxon>
        <taxon>Ecdysozoa</taxon>
        <taxon>Nematoda</taxon>
        <taxon>Enoplea</taxon>
        <taxon>Dorylaimia</taxon>
        <taxon>Trichinellida</taxon>
        <taxon>Trichuridae</taxon>
        <taxon>Trichuris</taxon>
    </lineage>
</organism>
<protein>
    <submittedName>
        <fullName evidence="2">Uncharacterized protein</fullName>
    </submittedName>
</protein>
<accession>A0A085MFX9</accession>
<dbReference type="Proteomes" id="UP000030764">
    <property type="component" value="Unassembled WGS sequence"/>
</dbReference>
<gene>
    <name evidence="2" type="ORF">M513_02903</name>
    <name evidence="3" type="ORF">M514_02903</name>
</gene>
<dbReference type="EMBL" id="KL367522">
    <property type="protein sequence ID" value="KFD66649.1"/>
    <property type="molecule type" value="Genomic_DNA"/>
</dbReference>
<evidence type="ECO:0000313" key="4">
    <source>
        <dbReference type="Proteomes" id="UP000030764"/>
    </source>
</evidence>
<sequence>MATKGASFLFVRPAATPLYRKREFCQIISAQQVGAARWNSIATICHVTPFCLRELHFIELNVCCPYGRSKQLKSKEHIEEDDLSTLRCLNHLKSLCLTNSSFLHTTTLRQSFLFKQSKLTKQTLMLNPYVQHKVEENNNSGQVDWVNQRPAGLTIPGLLKRLNHINARYTIIESCSRYRSRFRSRCETSSKGLLKLELNNAPSETPSGSRHDRVSP</sequence>